<proteinExistence type="predicted"/>
<dbReference type="AlphaFoldDB" id="A0ABD1Y1E1"/>
<organism evidence="1 2">
    <name type="scientific">Riccia fluitans</name>
    <dbReference type="NCBI Taxonomy" id="41844"/>
    <lineage>
        <taxon>Eukaryota</taxon>
        <taxon>Viridiplantae</taxon>
        <taxon>Streptophyta</taxon>
        <taxon>Embryophyta</taxon>
        <taxon>Marchantiophyta</taxon>
        <taxon>Marchantiopsida</taxon>
        <taxon>Marchantiidae</taxon>
        <taxon>Marchantiales</taxon>
        <taxon>Ricciaceae</taxon>
        <taxon>Riccia</taxon>
    </lineage>
</organism>
<gene>
    <name evidence="1" type="ORF">R1flu_000784</name>
</gene>
<evidence type="ECO:0000313" key="2">
    <source>
        <dbReference type="Proteomes" id="UP001605036"/>
    </source>
</evidence>
<accession>A0ABD1Y1E1</accession>
<dbReference type="Proteomes" id="UP001605036">
    <property type="component" value="Unassembled WGS sequence"/>
</dbReference>
<sequence length="67" mass="7394">MGVSSAQGKDVENTKRASEEFKKWSSCLEDLLHSGKVDGTVKLLKKVVESLQLSDDAAQIYSCLRHV</sequence>
<comment type="caution">
    <text evidence="1">The sequence shown here is derived from an EMBL/GenBank/DDBJ whole genome shotgun (WGS) entry which is preliminary data.</text>
</comment>
<evidence type="ECO:0000313" key="1">
    <source>
        <dbReference type="EMBL" id="KAL2620579.1"/>
    </source>
</evidence>
<protein>
    <submittedName>
        <fullName evidence="1">Uncharacterized protein</fullName>
    </submittedName>
</protein>
<dbReference type="EMBL" id="JBHFFA010000006">
    <property type="protein sequence ID" value="KAL2620579.1"/>
    <property type="molecule type" value="Genomic_DNA"/>
</dbReference>
<keyword evidence="2" id="KW-1185">Reference proteome</keyword>
<reference evidence="1 2" key="1">
    <citation type="submission" date="2024-09" db="EMBL/GenBank/DDBJ databases">
        <title>Chromosome-scale assembly of Riccia fluitans.</title>
        <authorList>
            <person name="Paukszto L."/>
            <person name="Sawicki J."/>
            <person name="Karawczyk K."/>
            <person name="Piernik-Szablinska J."/>
            <person name="Szczecinska M."/>
            <person name="Mazdziarz M."/>
        </authorList>
    </citation>
    <scope>NUCLEOTIDE SEQUENCE [LARGE SCALE GENOMIC DNA]</scope>
    <source>
        <strain evidence="1">Rf_01</strain>
        <tissue evidence="1">Aerial parts of the thallus</tissue>
    </source>
</reference>
<name>A0ABD1Y1E1_9MARC</name>